<protein>
    <submittedName>
        <fullName evidence="2">Uncharacterized protein</fullName>
    </submittedName>
</protein>
<evidence type="ECO:0000256" key="1">
    <source>
        <dbReference type="SAM" id="SignalP"/>
    </source>
</evidence>
<feature type="chain" id="PRO_5039584454" evidence="1">
    <location>
        <begin position="20"/>
        <end position="343"/>
    </location>
</feature>
<dbReference type="RefSeq" id="WP_213166902.1">
    <property type="nucleotide sequence ID" value="NZ_CP058559.1"/>
</dbReference>
<accession>A0A7G9WCU7</accession>
<proteinExistence type="predicted"/>
<name>A0A7G9WCU7_ALKCA</name>
<dbReference type="AlphaFoldDB" id="A0A7G9WCU7"/>
<dbReference type="PROSITE" id="PS51257">
    <property type="entry name" value="PROKAR_LIPOPROTEIN"/>
    <property type="match status" value="1"/>
</dbReference>
<keyword evidence="1" id="KW-0732">Signal</keyword>
<sequence>MKKLFALMLVSILALSLFAGCSSDNEEPTPGTDPVENNETVKVGLGSVSTLAKSRDAEGETTAQAQVDTTIAAASFDSEGRVLTVAIDVAQARVAYDDEMQITTDTSAEVKSKLQLGDAYNMKPRSEIGKEWYEQMAELEAWMIGKTVAEIKAMDLEDNRPADADLTSSVTITVDTYIAALEKAYANAVEVENVDKVGLGVTISIAKSRSASEENTAQAQVDSTFSATAVDADGKVVATFIDVAQVRVAFDEDGAVTNDRAAELKTKYELGDAYNMKPRSEIGKEWDEQMAELEAWMIGKTISEIKGMDLEDNRPADADLTSSVTITVDTYILAVDRAVANGK</sequence>
<dbReference type="EMBL" id="CP058559">
    <property type="protein sequence ID" value="QNO16509.1"/>
    <property type="molecule type" value="Genomic_DNA"/>
</dbReference>
<dbReference type="Proteomes" id="UP000516160">
    <property type="component" value="Chromosome"/>
</dbReference>
<keyword evidence="3" id="KW-1185">Reference proteome</keyword>
<gene>
    <name evidence="2" type="ORF">HYG86_17890</name>
</gene>
<dbReference type="Gene3D" id="3.90.1010.20">
    <property type="match status" value="2"/>
</dbReference>
<organism evidence="2 3">
    <name type="scientific">Alkalicella caledoniensis</name>
    <dbReference type="NCBI Taxonomy" id="2731377"/>
    <lineage>
        <taxon>Bacteria</taxon>
        <taxon>Bacillati</taxon>
        <taxon>Bacillota</taxon>
        <taxon>Clostridia</taxon>
        <taxon>Eubacteriales</taxon>
        <taxon>Proteinivoracaceae</taxon>
        <taxon>Alkalicella</taxon>
    </lineage>
</organism>
<evidence type="ECO:0000313" key="2">
    <source>
        <dbReference type="EMBL" id="QNO16509.1"/>
    </source>
</evidence>
<dbReference type="KEGG" id="acae:HYG86_17890"/>
<evidence type="ECO:0000313" key="3">
    <source>
        <dbReference type="Proteomes" id="UP000516160"/>
    </source>
</evidence>
<reference evidence="2 3" key="1">
    <citation type="submission" date="2020-07" db="EMBL/GenBank/DDBJ databases">
        <title>Alkalicella. sp. LB2 genome.</title>
        <authorList>
            <person name="Postec A."/>
            <person name="Quemeneur M."/>
        </authorList>
    </citation>
    <scope>NUCLEOTIDE SEQUENCE [LARGE SCALE GENOMIC DNA]</scope>
    <source>
        <strain evidence="2 3">LB2</strain>
    </source>
</reference>
<feature type="signal peptide" evidence="1">
    <location>
        <begin position="1"/>
        <end position="19"/>
    </location>
</feature>